<organism evidence="2 3">
    <name type="scientific">Gossypium stocksii</name>
    <dbReference type="NCBI Taxonomy" id="47602"/>
    <lineage>
        <taxon>Eukaryota</taxon>
        <taxon>Viridiplantae</taxon>
        <taxon>Streptophyta</taxon>
        <taxon>Embryophyta</taxon>
        <taxon>Tracheophyta</taxon>
        <taxon>Spermatophyta</taxon>
        <taxon>Magnoliopsida</taxon>
        <taxon>eudicotyledons</taxon>
        <taxon>Gunneridae</taxon>
        <taxon>Pentapetalae</taxon>
        <taxon>rosids</taxon>
        <taxon>malvids</taxon>
        <taxon>Malvales</taxon>
        <taxon>Malvaceae</taxon>
        <taxon>Malvoideae</taxon>
        <taxon>Gossypium</taxon>
    </lineage>
</organism>
<keyword evidence="1" id="KW-1133">Transmembrane helix</keyword>
<dbReference type="OrthoDB" id="10441305at2759"/>
<proteinExistence type="predicted"/>
<reference evidence="2 3" key="1">
    <citation type="journal article" date="2021" name="Plant Biotechnol. J.">
        <title>Multi-omics assisted identification of the key and species-specific regulatory components of drought-tolerant mechanisms in Gossypium stocksii.</title>
        <authorList>
            <person name="Yu D."/>
            <person name="Ke L."/>
            <person name="Zhang D."/>
            <person name="Wu Y."/>
            <person name="Sun Y."/>
            <person name="Mei J."/>
            <person name="Sun J."/>
            <person name="Sun Y."/>
        </authorList>
    </citation>
    <scope>NUCLEOTIDE SEQUENCE [LARGE SCALE GENOMIC DNA]</scope>
    <source>
        <strain evidence="3">cv. E1</strain>
        <tissue evidence="2">Leaf</tissue>
    </source>
</reference>
<dbReference type="AlphaFoldDB" id="A0A9D3V252"/>
<name>A0A9D3V252_9ROSI</name>
<evidence type="ECO:0000313" key="3">
    <source>
        <dbReference type="Proteomes" id="UP000828251"/>
    </source>
</evidence>
<keyword evidence="1" id="KW-0472">Membrane</keyword>
<gene>
    <name evidence="2" type="ORF">J1N35_031196</name>
</gene>
<accession>A0A9D3V252</accession>
<dbReference type="Proteomes" id="UP000828251">
    <property type="component" value="Unassembled WGS sequence"/>
</dbReference>
<evidence type="ECO:0000256" key="1">
    <source>
        <dbReference type="SAM" id="Phobius"/>
    </source>
</evidence>
<comment type="caution">
    <text evidence="2">The sequence shown here is derived from an EMBL/GenBank/DDBJ whole genome shotgun (WGS) entry which is preliminary data.</text>
</comment>
<protein>
    <submittedName>
        <fullName evidence="2">Uncharacterized protein</fullName>
    </submittedName>
</protein>
<evidence type="ECO:0000313" key="2">
    <source>
        <dbReference type="EMBL" id="KAH1066209.1"/>
    </source>
</evidence>
<sequence length="176" mass="19512">MENDSLLPENDALVSIPPPLTPFEFKDRLIFGPSPASFPSPIESSPIIDSFSSSLTTLQDPLLPQQNQLHSAAPSCATDPNFPWEKTNLHRSKTAPAIAVLNDVIHPTIPKPQFGSPSIVREAFVLRYCVCHWVLSYIGLIVLILWVMKLIRLLMRCIFVSSQYAQSDMGISLLIA</sequence>
<feature type="transmembrane region" description="Helical" evidence="1">
    <location>
        <begin position="125"/>
        <end position="148"/>
    </location>
</feature>
<keyword evidence="3" id="KW-1185">Reference proteome</keyword>
<keyword evidence="1" id="KW-0812">Transmembrane</keyword>
<dbReference type="EMBL" id="JAIQCV010000009">
    <property type="protein sequence ID" value="KAH1066209.1"/>
    <property type="molecule type" value="Genomic_DNA"/>
</dbReference>